<name>A0ABT3L9Y4_9CYAN</name>
<dbReference type="Pfam" id="PF07676">
    <property type="entry name" value="PD40"/>
    <property type="match status" value="2"/>
</dbReference>
<gene>
    <name evidence="2" type="ORF">K4A83_18815</name>
</gene>
<organism evidence="2 3">
    <name type="scientific">Spirulina subsalsa FACHB-351</name>
    <dbReference type="NCBI Taxonomy" id="234711"/>
    <lineage>
        <taxon>Bacteria</taxon>
        <taxon>Bacillati</taxon>
        <taxon>Cyanobacteriota</taxon>
        <taxon>Cyanophyceae</taxon>
        <taxon>Spirulinales</taxon>
        <taxon>Spirulinaceae</taxon>
        <taxon>Spirulina</taxon>
    </lineage>
</organism>
<dbReference type="InterPro" id="IPR011042">
    <property type="entry name" value="6-blade_b-propeller_TolB-like"/>
</dbReference>
<keyword evidence="3" id="KW-1185">Reference proteome</keyword>
<comment type="caution">
    <text evidence="2">The sequence shown here is derived from an EMBL/GenBank/DDBJ whole genome shotgun (WGS) entry which is preliminary data.</text>
</comment>
<reference evidence="2 3" key="1">
    <citation type="submission" date="2021-08" db="EMBL/GenBank/DDBJ databases">
        <title>Draft genome sequence of Spirulina subsalsa with high tolerance to salinity and hype-accumulation of phycocyanin.</title>
        <authorList>
            <person name="Pei H."/>
            <person name="Jiang L."/>
        </authorList>
    </citation>
    <scope>NUCLEOTIDE SEQUENCE [LARGE SCALE GENOMIC DNA]</scope>
    <source>
        <strain evidence="2 3">FACHB-351</strain>
    </source>
</reference>
<evidence type="ECO:0000256" key="1">
    <source>
        <dbReference type="ARBA" id="ARBA00009820"/>
    </source>
</evidence>
<protein>
    <submittedName>
        <fullName evidence="2">Tol biopolymer transporter periplasmic protein</fullName>
    </submittedName>
</protein>
<dbReference type="InterPro" id="IPR011659">
    <property type="entry name" value="WD40"/>
</dbReference>
<dbReference type="Gene3D" id="2.120.10.30">
    <property type="entry name" value="TolB, C-terminal domain"/>
    <property type="match status" value="1"/>
</dbReference>
<evidence type="ECO:0000313" key="3">
    <source>
        <dbReference type="Proteomes" id="UP001526426"/>
    </source>
</evidence>
<dbReference type="PANTHER" id="PTHR36842:SF1">
    <property type="entry name" value="PROTEIN TOLB"/>
    <property type="match status" value="1"/>
</dbReference>
<sequence length="179" mass="20030">MDTTSFSRFPIKQLHPWLKFLPLLTLLTSCASYPKVLNFPYDTGGRGLNSPNSELTPHIASEYIVFTSDRNRSQDVYLFDASRRQLVELPGLNALDATASDPAISEDGRYIVYASSRLGRSDIYLYDRETGLNRNLTEGLQAQVRHPTINGDGSIIAFEANKDGQWDILVYDASGQPLR</sequence>
<evidence type="ECO:0000313" key="2">
    <source>
        <dbReference type="EMBL" id="MCW6038310.1"/>
    </source>
</evidence>
<dbReference type="EMBL" id="JAIHOM010000125">
    <property type="protein sequence ID" value="MCW6038310.1"/>
    <property type="molecule type" value="Genomic_DNA"/>
</dbReference>
<dbReference type="Proteomes" id="UP001526426">
    <property type="component" value="Unassembled WGS sequence"/>
</dbReference>
<accession>A0ABT3L9Y4</accession>
<proteinExistence type="inferred from homology"/>
<dbReference type="PANTHER" id="PTHR36842">
    <property type="entry name" value="PROTEIN TOLB HOMOLOG"/>
    <property type="match status" value="1"/>
</dbReference>
<comment type="similarity">
    <text evidence="1">Belongs to the TolB family.</text>
</comment>
<dbReference type="SUPFAM" id="SSF69304">
    <property type="entry name" value="Tricorn protease N-terminal domain"/>
    <property type="match status" value="1"/>
</dbReference>